<reference evidence="1" key="1">
    <citation type="submission" date="2020-08" db="EMBL/GenBank/DDBJ databases">
        <title>Multicomponent nature underlies the extraordinary mechanical properties of spider dragline silk.</title>
        <authorList>
            <person name="Kono N."/>
            <person name="Nakamura H."/>
            <person name="Mori M."/>
            <person name="Yoshida Y."/>
            <person name="Ohtoshi R."/>
            <person name="Malay A.D."/>
            <person name="Moran D.A.P."/>
            <person name="Tomita M."/>
            <person name="Numata K."/>
            <person name="Arakawa K."/>
        </authorList>
    </citation>
    <scope>NUCLEOTIDE SEQUENCE</scope>
</reference>
<sequence>MCLEDGKKLVKKLYLKKDGSRNSSVAVLGIKQQEFFQSCGLNTVDMWSDLKLDLKPGELDDYPTPFTKCHKEQMHLVGLDHNCSRRKAFQIMPYLKKIKNVN</sequence>
<evidence type="ECO:0000313" key="1">
    <source>
        <dbReference type="EMBL" id="GFT24962.1"/>
    </source>
</evidence>
<evidence type="ECO:0000313" key="2">
    <source>
        <dbReference type="Proteomes" id="UP000887013"/>
    </source>
</evidence>
<dbReference type="Proteomes" id="UP000887013">
    <property type="component" value="Unassembled WGS sequence"/>
</dbReference>
<name>A0A8X6NPN3_NEPPI</name>
<organism evidence="1 2">
    <name type="scientific">Nephila pilipes</name>
    <name type="common">Giant wood spider</name>
    <name type="synonym">Nephila maculata</name>
    <dbReference type="NCBI Taxonomy" id="299642"/>
    <lineage>
        <taxon>Eukaryota</taxon>
        <taxon>Metazoa</taxon>
        <taxon>Ecdysozoa</taxon>
        <taxon>Arthropoda</taxon>
        <taxon>Chelicerata</taxon>
        <taxon>Arachnida</taxon>
        <taxon>Araneae</taxon>
        <taxon>Araneomorphae</taxon>
        <taxon>Entelegynae</taxon>
        <taxon>Araneoidea</taxon>
        <taxon>Nephilidae</taxon>
        <taxon>Nephila</taxon>
    </lineage>
</organism>
<gene>
    <name evidence="1" type="ORF">NPIL_652131</name>
</gene>
<protein>
    <submittedName>
        <fullName evidence="1">Uncharacterized protein</fullName>
    </submittedName>
</protein>
<dbReference type="AlphaFoldDB" id="A0A8X6NPN3"/>
<proteinExistence type="predicted"/>
<dbReference type="EMBL" id="BMAW01106553">
    <property type="protein sequence ID" value="GFT24962.1"/>
    <property type="molecule type" value="Genomic_DNA"/>
</dbReference>
<keyword evidence="2" id="KW-1185">Reference proteome</keyword>
<comment type="caution">
    <text evidence="1">The sequence shown here is derived from an EMBL/GenBank/DDBJ whole genome shotgun (WGS) entry which is preliminary data.</text>
</comment>
<accession>A0A8X6NPN3</accession>